<evidence type="ECO:0000313" key="4">
    <source>
        <dbReference type="EnsemblMetazoa" id="ASIC020169-PA"/>
    </source>
</evidence>
<reference evidence="3 5" key="1">
    <citation type="journal article" date="2014" name="BMC Genomics">
        <title>Genome sequence of Anopheles sinensis provides insight into genetics basis of mosquito competence for malaria parasites.</title>
        <authorList>
            <person name="Zhou D."/>
            <person name="Zhang D."/>
            <person name="Ding G."/>
            <person name="Shi L."/>
            <person name="Hou Q."/>
            <person name="Ye Y."/>
            <person name="Xu Y."/>
            <person name="Zhou H."/>
            <person name="Xiong C."/>
            <person name="Li S."/>
            <person name="Yu J."/>
            <person name="Hong S."/>
            <person name="Yu X."/>
            <person name="Zou P."/>
            <person name="Chen C."/>
            <person name="Chang X."/>
            <person name="Wang W."/>
            <person name="Lv Y."/>
            <person name="Sun Y."/>
            <person name="Ma L."/>
            <person name="Shen B."/>
            <person name="Zhu C."/>
        </authorList>
    </citation>
    <scope>NUCLEOTIDE SEQUENCE [LARGE SCALE GENOMIC DNA]</scope>
</reference>
<gene>
    <name evidence="3" type="ORF">ZHAS_00020169</name>
</gene>
<dbReference type="STRING" id="74873.A0A084WP51"/>
<keyword evidence="2" id="KW-0732">Signal</keyword>
<accession>A0A084WP51</accession>
<organism evidence="4 5">
    <name type="scientific">Anopheles sinensis</name>
    <name type="common">Mosquito</name>
    <dbReference type="NCBI Taxonomy" id="74873"/>
    <lineage>
        <taxon>Eukaryota</taxon>
        <taxon>Metazoa</taxon>
        <taxon>Ecdysozoa</taxon>
        <taxon>Arthropoda</taxon>
        <taxon>Hexapoda</taxon>
        <taxon>Insecta</taxon>
        <taxon>Pterygota</taxon>
        <taxon>Neoptera</taxon>
        <taxon>Endopterygota</taxon>
        <taxon>Diptera</taxon>
        <taxon>Nematocera</taxon>
        <taxon>Culicoidea</taxon>
        <taxon>Culicidae</taxon>
        <taxon>Anophelinae</taxon>
        <taxon>Anopheles</taxon>
    </lineage>
</organism>
<dbReference type="VEuPathDB" id="VectorBase:ASIC020169"/>
<evidence type="ECO:0000256" key="2">
    <source>
        <dbReference type="SAM" id="SignalP"/>
    </source>
</evidence>
<dbReference type="VEuPathDB" id="VectorBase:ASIS022495"/>
<dbReference type="EMBL" id="ATLV01024906">
    <property type="status" value="NOT_ANNOTATED_CDS"/>
    <property type="molecule type" value="Genomic_DNA"/>
</dbReference>
<evidence type="ECO:0000256" key="1">
    <source>
        <dbReference type="SAM" id="MobiDB-lite"/>
    </source>
</evidence>
<dbReference type="OMA" id="HKSHAWV"/>
<proteinExistence type="predicted"/>
<feature type="chain" id="PRO_5001785204" evidence="2">
    <location>
        <begin position="26"/>
        <end position="532"/>
    </location>
</feature>
<protein>
    <submittedName>
        <fullName evidence="3">AGAP004497-PA-like protein</fullName>
    </submittedName>
</protein>
<dbReference type="EMBL" id="KE525364">
    <property type="protein sequence ID" value="KFB51995.1"/>
    <property type="molecule type" value="Genomic_DNA"/>
</dbReference>
<reference evidence="4" key="2">
    <citation type="submission" date="2020-05" db="UniProtKB">
        <authorList>
            <consortium name="EnsemblMetazoa"/>
        </authorList>
    </citation>
    <scope>IDENTIFICATION</scope>
</reference>
<dbReference type="EnsemblMetazoa" id="ASIC020169-RA">
    <property type="protein sequence ID" value="ASIC020169-PA"/>
    <property type="gene ID" value="ASIC020169"/>
</dbReference>
<sequence length="532" mass="57225">MVIVKGKYLCLVSLVIFSISGSAYTTQRTNAAASDDGSPFLDMASEFLSTLGNQQGAGGGGGGLGGAAGLSGIASMLLPLMANANGGGGGKANGNDGMGAILSGIGSMLAANAGGGGGGGGGAGFDPALIGNVIQMFAGAASSAGGGDEAVDEPVRRQQQGAGGKRQKRRASAEPASNPLVDTMLSMASNWLANYNSADHDQEQPAPGGGADALVNLLPLAVQAFQSFSGPEMQRTQEKHKDHSWVLPPFLENIHVMWDQFTQSELAGALWGKLGLNTVFKGFVGRDGKLDYDKLFQSLQNQSFRRRWIKAATIYLAEWVNYIANPEVYQRYVATGQMMANGFLQSQGYPKQTFLDINRPSETISNLIDHVAKRHLAVKISSVQYVKPAVNYVKDLLKLGKAKQFLQQYNVTEMTDKLTDTLNLEVIEPVLKVHRAYRQAIANPHCDKYILCEINSHDPNEKLGLGGFKHGVTRFGSMAAAWFIAQETRTPFWTLFANINDPHHCDIKHPVDCAEYHESEDRVTTEYPHSEL</sequence>
<name>A0A084WP51_ANOSI</name>
<dbReference type="OrthoDB" id="6339459at2759"/>
<feature type="signal peptide" evidence="2">
    <location>
        <begin position="1"/>
        <end position="25"/>
    </location>
</feature>
<evidence type="ECO:0000313" key="3">
    <source>
        <dbReference type="EMBL" id="KFB51995.1"/>
    </source>
</evidence>
<evidence type="ECO:0000313" key="5">
    <source>
        <dbReference type="Proteomes" id="UP000030765"/>
    </source>
</evidence>
<keyword evidence="5" id="KW-1185">Reference proteome</keyword>
<feature type="region of interest" description="Disordered" evidence="1">
    <location>
        <begin position="143"/>
        <end position="180"/>
    </location>
</feature>
<dbReference type="AlphaFoldDB" id="A0A084WP51"/>
<dbReference type="Proteomes" id="UP000030765">
    <property type="component" value="Unassembled WGS sequence"/>
</dbReference>